<dbReference type="PANTHER" id="PTHR31690:SF4">
    <property type="entry name" value="FUCOSE MUTAROTASE"/>
    <property type="match status" value="1"/>
</dbReference>
<name>A0A542ZQQ5_9ACTN</name>
<evidence type="ECO:0000256" key="3">
    <source>
        <dbReference type="ARBA" id="ARBA00036324"/>
    </source>
</evidence>
<dbReference type="PANTHER" id="PTHR31690">
    <property type="entry name" value="FUCOSE MUTAROTASE"/>
    <property type="match status" value="1"/>
</dbReference>
<dbReference type="InterPro" id="IPR023750">
    <property type="entry name" value="RbsD-like_sf"/>
</dbReference>
<dbReference type="Pfam" id="PF05025">
    <property type="entry name" value="RbsD_FucU"/>
    <property type="match status" value="1"/>
</dbReference>
<dbReference type="GO" id="GO:0036373">
    <property type="term" value="F:L-fucose mutarotase activity"/>
    <property type="evidence" value="ECO:0007669"/>
    <property type="project" value="UniProtKB-EC"/>
</dbReference>
<evidence type="ECO:0000256" key="2">
    <source>
        <dbReference type="ARBA" id="ARBA00023235"/>
    </source>
</evidence>
<dbReference type="Gene3D" id="3.40.1650.10">
    <property type="entry name" value="RbsD-like domain"/>
    <property type="match status" value="1"/>
</dbReference>
<dbReference type="InterPro" id="IPR007721">
    <property type="entry name" value="RbsD_FucU"/>
</dbReference>
<sequence>MLKNIPAILSPEAVKLLMEMGHGDTVLLADANYPAHTNNDRVIRADGHTIPDLLEAVLALLPLDTVVDRPASVMATGTDESPAVWARFSEIVDSAGGPAELEEIERFRFYEVASHAAGIIQSGDTTLFGNILLQKGTLQ</sequence>
<gene>
    <name evidence="4" type="ORF">FB460_0363</name>
</gene>
<keyword evidence="5" id="KW-1185">Reference proteome</keyword>
<dbReference type="InterPro" id="IPR050443">
    <property type="entry name" value="RbsD/FucU_mutarotase"/>
</dbReference>
<proteinExistence type="predicted"/>
<dbReference type="SUPFAM" id="SSF102546">
    <property type="entry name" value="RbsD-like"/>
    <property type="match status" value="1"/>
</dbReference>
<comment type="catalytic activity">
    <reaction evidence="1">
        <text>beta-D-ribopyranose = beta-D-ribofuranose</text>
        <dbReference type="Rhea" id="RHEA:25432"/>
        <dbReference type="ChEBI" id="CHEBI:27476"/>
        <dbReference type="ChEBI" id="CHEBI:47002"/>
        <dbReference type="EC" id="5.4.99.62"/>
    </reaction>
</comment>
<dbReference type="RefSeq" id="WP_142092402.1">
    <property type="nucleotide sequence ID" value="NZ_BAAAMD010000001.1"/>
</dbReference>
<dbReference type="Proteomes" id="UP000316196">
    <property type="component" value="Unassembled WGS sequence"/>
</dbReference>
<evidence type="ECO:0000256" key="1">
    <source>
        <dbReference type="ARBA" id="ARBA00000223"/>
    </source>
</evidence>
<comment type="catalytic activity">
    <reaction evidence="3">
        <text>alpha-L-fucose = beta-L-fucose</text>
        <dbReference type="Rhea" id="RHEA:25580"/>
        <dbReference type="ChEBI" id="CHEBI:42548"/>
        <dbReference type="ChEBI" id="CHEBI:42589"/>
        <dbReference type="EC" id="5.1.3.29"/>
    </reaction>
</comment>
<dbReference type="GO" id="GO:0006004">
    <property type="term" value="P:fucose metabolic process"/>
    <property type="evidence" value="ECO:0007669"/>
    <property type="project" value="TreeGrafter"/>
</dbReference>
<evidence type="ECO:0000313" key="4">
    <source>
        <dbReference type="EMBL" id="TQL62579.1"/>
    </source>
</evidence>
<dbReference type="GO" id="GO:0062193">
    <property type="term" value="F:D-ribose pyranase activity"/>
    <property type="evidence" value="ECO:0007669"/>
    <property type="project" value="UniProtKB-EC"/>
</dbReference>
<dbReference type="EMBL" id="VFOR01000001">
    <property type="protein sequence ID" value="TQL62579.1"/>
    <property type="molecule type" value="Genomic_DNA"/>
</dbReference>
<dbReference type="OrthoDB" id="9805009at2"/>
<keyword evidence="2" id="KW-0413">Isomerase</keyword>
<dbReference type="GO" id="GO:0042806">
    <property type="term" value="F:fucose binding"/>
    <property type="evidence" value="ECO:0007669"/>
    <property type="project" value="TreeGrafter"/>
</dbReference>
<evidence type="ECO:0000313" key="5">
    <source>
        <dbReference type="Proteomes" id="UP000316196"/>
    </source>
</evidence>
<protein>
    <submittedName>
        <fullName evidence="4">L-fucose mutarotase</fullName>
    </submittedName>
</protein>
<accession>A0A542ZQQ5</accession>
<organism evidence="4 5">
    <name type="scientific">Propioniferax innocua</name>
    <dbReference type="NCBI Taxonomy" id="1753"/>
    <lineage>
        <taxon>Bacteria</taxon>
        <taxon>Bacillati</taxon>
        <taxon>Actinomycetota</taxon>
        <taxon>Actinomycetes</taxon>
        <taxon>Propionibacteriales</taxon>
        <taxon>Propionibacteriaceae</taxon>
        <taxon>Propioniferax</taxon>
    </lineage>
</organism>
<dbReference type="AlphaFoldDB" id="A0A542ZQQ5"/>
<reference evidence="4 5" key="1">
    <citation type="submission" date="2019-06" db="EMBL/GenBank/DDBJ databases">
        <title>Sequencing the genomes of 1000 actinobacteria strains.</title>
        <authorList>
            <person name="Klenk H.-P."/>
        </authorList>
    </citation>
    <scope>NUCLEOTIDE SEQUENCE [LARGE SCALE GENOMIC DNA]</scope>
    <source>
        <strain evidence="4 5">DSM 8251</strain>
    </source>
</reference>
<comment type="caution">
    <text evidence="4">The sequence shown here is derived from an EMBL/GenBank/DDBJ whole genome shotgun (WGS) entry which is preliminary data.</text>
</comment>